<dbReference type="Proteomes" id="UP000324907">
    <property type="component" value="Unassembled WGS sequence"/>
</dbReference>
<dbReference type="GO" id="GO:0005524">
    <property type="term" value="F:ATP binding"/>
    <property type="evidence" value="ECO:0007669"/>
    <property type="project" value="UniProtKB-KW"/>
</dbReference>
<dbReference type="HAMAP" id="MF_00376">
    <property type="entry name" value="Dephospho_CoA_kinase"/>
    <property type="match status" value="1"/>
</dbReference>
<dbReference type="InterPro" id="IPR001977">
    <property type="entry name" value="Depp_CoAkinase"/>
</dbReference>
<evidence type="ECO:0000313" key="8">
    <source>
        <dbReference type="Proteomes" id="UP000325113"/>
    </source>
</evidence>
<dbReference type="EMBL" id="VLTN01000008">
    <property type="protein sequence ID" value="KAA0155164.1"/>
    <property type="molecule type" value="Genomic_DNA"/>
</dbReference>
<dbReference type="NCBIfam" id="TIGR00152">
    <property type="entry name" value="dephospho-CoA kinase"/>
    <property type="match status" value="1"/>
</dbReference>
<proteinExistence type="inferred from homology"/>
<evidence type="ECO:0000313" key="3">
    <source>
        <dbReference type="EMBL" id="KAA0155164.1"/>
    </source>
</evidence>
<protein>
    <recommendedName>
        <fullName evidence="9">Dephospho-CoA kinase</fullName>
    </recommendedName>
</protein>
<dbReference type="AlphaFoldDB" id="A0A5A8DA90"/>
<keyword evidence="6" id="KW-1185">Reference proteome</keyword>
<dbReference type="SUPFAM" id="SSF52540">
    <property type="entry name" value="P-loop containing nucleoside triphosphate hydrolases"/>
    <property type="match status" value="1"/>
</dbReference>
<evidence type="ECO:0000313" key="4">
    <source>
        <dbReference type="EMBL" id="KAA0161799.1"/>
    </source>
</evidence>
<reference evidence="6 7" key="1">
    <citation type="submission" date="2019-07" db="EMBL/GenBank/DDBJ databases">
        <title>Genomes of Cafeteria roenbergensis.</title>
        <authorList>
            <person name="Fischer M.G."/>
            <person name="Hackl T."/>
            <person name="Roman M."/>
        </authorList>
    </citation>
    <scope>NUCLEOTIDE SEQUENCE [LARGE SCALE GENOMIC DNA]</scope>
    <source>
        <strain evidence="3 6">BVI</strain>
        <strain evidence="4 8">Cflag</strain>
        <strain evidence="5 7">RCC970-E3</strain>
    </source>
</reference>
<organism evidence="4 8">
    <name type="scientific">Cafeteria roenbergensis</name>
    <name type="common">Marine flagellate</name>
    <dbReference type="NCBI Taxonomy" id="33653"/>
    <lineage>
        <taxon>Eukaryota</taxon>
        <taxon>Sar</taxon>
        <taxon>Stramenopiles</taxon>
        <taxon>Bigyra</taxon>
        <taxon>Opalozoa</taxon>
        <taxon>Bicosoecida</taxon>
        <taxon>Cafeteriaceae</taxon>
        <taxon>Cafeteria</taxon>
    </lineage>
</organism>
<dbReference type="EMBL" id="VLTM01000032">
    <property type="protein sequence ID" value="KAA0161799.1"/>
    <property type="molecule type" value="Genomic_DNA"/>
</dbReference>
<dbReference type="PROSITE" id="PS51219">
    <property type="entry name" value="DPCK"/>
    <property type="match status" value="1"/>
</dbReference>
<evidence type="ECO:0000313" key="5">
    <source>
        <dbReference type="EMBL" id="KAA0166401.1"/>
    </source>
</evidence>
<dbReference type="GO" id="GO:0004140">
    <property type="term" value="F:dephospho-CoA kinase activity"/>
    <property type="evidence" value="ECO:0007669"/>
    <property type="project" value="InterPro"/>
</dbReference>
<name>A0A5A8DA90_CAFRO</name>
<dbReference type="PANTHER" id="PTHR10695">
    <property type="entry name" value="DEPHOSPHO-COA KINASE-RELATED"/>
    <property type="match status" value="1"/>
</dbReference>
<evidence type="ECO:0000313" key="6">
    <source>
        <dbReference type="Proteomes" id="UP000323011"/>
    </source>
</evidence>
<keyword evidence="1" id="KW-0547">Nucleotide-binding</keyword>
<keyword evidence="2" id="KW-0067">ATP-binding</keyword>
<dbReference type="Proteomes" id="UP000325113">
    <property type="component" value="Unassembled WGS sequence"/>
</dbReference>
<sequence>MGGIAVAIAPASTRATVAAVFQGSAPLQSLMSMEGIAFAARETAVVIAAGAAFLLGQRLNAVGVTGGISSGKSALSAAIADQLGERAVLLDADEISHRLQRPGTPLHDRIVREFGEEHVCDGKGRLDRRKLGLVVFGDAGCRRRLNALTHPAIGAEIARLAAWHGLVLGKVVVIDAALLLASPALGWLCWPILVVTCDPAEQRRRLEARDPDLGPDAAAARIAAQPSAAELLSRAGWAGRRICNDGSVDALRRRAAQEGAAIIAALGI</sequence>
<dbReference type="EMBL" id="VLTL01000040">
    <property type="protein sequence ID" value="KAA0166401.1"/>
    <property type="molecule type" value="Genomic_DNA"/>
</dbReference>
<comment type="caution">
    <text evidence="4">The sequence shown here is derived from an EMBL/GenBank/DDBJ whole genome shotgun (WGS) entry which is preliminary data.</text>
</comment>
<dbReference type="Gene3D" id="3.40.50.300">
    <property type="entry name" value="P-loop containing nucleotide triphosphate hydrolases"/>
    <property type="match status" value="1"/>
</dbReference>
<dbReference type="CDD" id="cd02022">
    <property type="entry name" value="DPCK"/>
    <property type="match status" value="1"/>
</dbReference>
<evidence type="ECO:0000256" key="1">
    <source>
        <dbReference type="ARBA" id="ARBA00022741"/>
    </source>
</evidence>
<gene>
    <name evidence="5" type="ORF">FNF28_03170</name>
    <name evidence="3" type="ORF">FNF29_01915</name>
    <name evidence="4" type="ORF">FNF31_03585</name>
</gene>
<dbReference type="Pfam" id="PF01121">
    <property type="entry name" value="CoaE"/>
    <property type="match status" value="1"/>
</dbReference>
<dbReference type="OMA" id="WAGRRIC"/>
<accession>A0A5A8DA90</accession>
<dbReference type="GO" id="GO:0015937">
    <property type="term" value="P:coenzyme A biosynthetic process"/>
    <property type="evidence" value="ECO:0007669"/>
    <property type="project" value="InterPro"/>
</dbReference>
<evidence type="ECO:0000256" key="2">
    <source>
        <dbReference type="ARBA" id="ARBA00022840"/>
    </source>
</evidence>
<dbReference type="Proteomes" id="UP000323011">
    <property type="component" value="Unassembled WGS sequence"/>
</dbReference>
<evidence type="ECO:0000313" key="7">
    <source>
        <dbReference type="Proteomes" id="UP000324907"/>
    </source>
</evidence>
<dbReference type="PANTHER" id="PTHR10695:SF46">
    <property type="entry name" value="BIFUNCTIONAL COENZYME A SYNTHASE-RELATED"/>
    <property type="match status" value="1"/>
</dbReference>
<dbReference type="InterPro" id="IPR027417">
    <property type="entry name" value="P-loop_NTPase"/>
</dbReference>
<evidence type="ECO:0008006" key="9">
    <source>
        <dbReference type="Google" id="ProtNLM"/>
    </source>
</evidence>